<accession>A0ABU4RR62</accession>
<keyword evidence="4 7" id="KW-0812">Transmembrane</keyword>
<feature type="transmembrane region" description="Helical" evidence="7">
    <location>
        <begin position="36"/>
        <end position="55"/>
    </location>
</feature>
<evidence type="ECO:0000256" key="1">
    <source>
        <dbReference type="ARBA" id="ARBA00004651"/>
    </source>
</evidence>
<comment type="subcellular location">
    <subcellularLocation>
        <location evidence="1 7">Cell membrane</location>
        <topology evidence="1 7">Multi-pass membrane protein</topology>
    </subcellularLocation>
</comment>
<dbReference type="PANTHER" id="PTHR30151:SF20">
    <property type="entry name" value="ABC TRANSPORTER PERMEASE PROTEIN HI_0355-RELATED"/>
    <property type="match status" value="1"/>
</dbReference>
<evidence type="ECO:0000256" key="3">
    <source>
        <dbReference type="ARBA" id="ARBA00022475"/>
    </source>
</evidence>
<dbReference type="PROSITE" id="PS50928">
    <property type="entry name" value="ABC_TM1"/>
    <property type="match status" value="1"/>
</dbReference>
<evidence type="ECO:0000256" key="6">
    <source>
        <dbReference type="ARBA" id="ARBA00023136"/>
    </source>
</evidence>
<reference evidence="9 10" key="1">
    <citation type="submission" date="2023-11" db="EMBL/GenBank/DDBJ databases">
        <authorList>
            <person name="Bao R."/>
        </authorList>
    </citation>
    <scope>NUCLEOTIDE SEQUENCE [LARGE SCALE GENOMIC DNA]</scope>
    <source>
        <strain evidence="9 10">PJ23</strain>
    </source>
</reference>
<dbReference type="EMBL" id="JAXAFJ010000004">
    <property type="protein sequence ID" value="MDX6806170.1"/>
    <property type="molecule type" value="Genomic_DNA"/>
</dbReference>
<gene>
    <name evidence="9" type="ORF">SCD90_08840</name>
</gene>
<dbReference type="InterPro" id="IPR035906">
    <property type="entry name" value="MetI-like_sf"/>
</dbReference>
<proteinExistence type="inferred from homology"/>
<feature type="transmembrane region" description="Helical" evidence="7">
    <location>
        <begin position="67"/>
        <end position="87"/>
    </location>
</feature>
<evidence type="ECO:0000256" key="7">
    <source>
        <dbReference type="RuleBase" id="RU363032"/>
    </source>
</evidence>
<keyword evidence="6 7" id="KW-0472">Membrane</keyword>
<comment type="caution">
    <text evidence="9">The sequence shown here is derived from an EMBL/GenBank/DDBJ whole genome shotgun (WGS) entry which is preliminary data.</text>
</comment>
<name>A0ABU4RR62_9HYPH</name>
<comment type="similarity">
    <text evidence="7">Belongs to the binding-protein-dependent transport system permease family.</text>
</comment>
<feature type="transmembrane region" description="Helical" evidence="7">
    <location>
        <begin position="107"/>
        <end position="134"/>
    </location>
</feature>
<dbReference type="SUPFAM" id="SSF161098">
    <property type="entry name" value="MetI-like"/>
    <property type="match status" value="1"/>
</dbReference>
<feature type="transmembrane region" description="Helical" evidence="7">
    <location>
        <begin position="186"/>
        <end position="209"/>
    </location>
</feature>
<evidence type="ECO:0000256" key="2">
    <source>
        <dbReference type="ARBA" id="ARBA00022448"/>
    </source>
</evidence>
<evidence type="ECO:0000256" key="5">
    <source>
        <dbReference type="ARBA" id="ARBA00022989"/>
    </source>
</evidence>
<keyword evidence="10" id="KW-1185">Reference proteome</keyword>
<dbReference type="CDD" id="cd06261">
    <property type="entry name" value="TM_PBP2"/>
    <property type="match status" value="1"/>
</dbReference>
<evidence type="ECO:0000259" key="8">
    <source>
        <dbReference type="PROSITE" id="PS50928"/>
    </source>
</evidence>
<dbReference type="InterPro" id="IPR000515">
    <property type="entry name" value="MetI-like"/>
</dbReference>
<dbReference type="Gene3D" id="1.10.3720.10">
    <property type="entry name" value="MetI-like"/>
    <property type="match status" value="1"/>
</dbReference>
<dbReference type="RefSeq" id="WP_319844289.1">
    <property type="nucleotide sequence ID" value="NZ_JAXAFJ010000004.1"/>
</dbReference>
<protein>
    <submittedName>
        <fullName evidence="9">ABC transporter permease</fullName>
    </submittedName>
</protein>
<sequence>MSAGRTVRLTQLVLLVGTLGLWELIARTGTASAMWISSPSLIAAAFWDSLLSLEITRHTWVTLSEALSGLVVGAFVGIALGLLLGVSRVVGAALEPFIVALNSLPRVALAPLIIMFVGIGFASKFLLAFSLVVVPMMINTYEGIRAVDPILLNVMRVMRASRAQTFIKVLLPNCVPWIFSGLRVSISFAIIGAIVGELISARAGIGFMIDSAAGDFDATGMLMPLVVLMLVSFGLDRLVLATSKHFLRWRDAAA</sequence>
<evidence type="ECO:0000256" key="4">
    <source>
        <dbReference type="ARBA" id="ARBA00022692"/>
    </source>
</evidence>
<keyword evidence="5 7" id="KW-1133">Transmembrane helix</keyword>
<feature type="transmembrane region" description="Helical" evidence="7">
    <location>
        <begin position="221"/>
        <end position="240"/>
    </location>
</feature>
<dbReference type="Pfam" id="PF00528">
    <property type="entry name" value="BPD_transp_1"/>
    <property type="match status" value="1"/>
</dbReference>
<keyword evidence="2 7" id="KW-0813">Transport</keyword>
<dbReference type="PANTHER" id="PTHR30151">
    <property type="entry name" value="ALKANE SULFONATE ABC TRANSPORTER-RELATED, MEMBRANE SUBUNIT"/>
    <property type="match status" value="1"/>
</dbReference>
<organism evidence="9 10">
    <name type="scientific">Terrihabitans rhizophilus</name>
    <dbReference type="NCBI Taxonomy" id="3092662"/>
    <lineage>
        <taxon>Bacteria</taxon>
        <taxon>Pseudomonadati</taxon>
        <taxon>Pseudomonadota</taxon>
        <taxon>Alphaproteobacteria</taxon>
        <taxon>Hyphomicrobiales</taxon>
        <taxon>Terrihabitans</taxon>
    </lineage>
</organism>
<keyword evidence="3" id="KW-1003">Cell membrane</keyword>
<dbReference type="Proteomes" id="UP001274321">
    <property type="component" value="Unassembled WGS sequence"/>
</dbReference>
<evidence type="ECO:0000313" key="9">
    <source>
        <dbReference type="EMBL" id="MDX6806170.1"/>
    </source>
</evidence>
<evidence type="ECO:0000313" key="10">
    <source>
        <dbReference type="Proteomes" id="UP001274321"/>
    </source>
</evidence>
<feature type="domain" description="ABC transmembrane type-1" evidence="8">
    <location>
        <begin position="59"/>
        <end position="239"/>
    </location>
</feature>